<name>A0A3M9XSV3_9HYPH</name>
<keyword evidence="3" id="KW-1185">Reference proteome</keyword>
<evidence type="ECO:0000256" key="1">
    <source>
        <dbReference type="SAM" id="MobiDB-lite"/>
    </source>
</evidence>
<organism evidence="2 3">
    <name type="scientific">Methylocystis hirsuta</name>
    <dbReference type="NCBI Taxonomy" id="369798"/>
    <lineage>
        <taxon>Bacteria</taxon>
        <taxon>Pseudomonadati</taxon>
        <taxon>Pseudomonadota</taxon>
        <taxon>Alphaproteobacteria</taxon>
        <taxon>Hyphomicrobiales</taxon>
        <taxon>Methylocystaceae</taxon>
        <taxon>Methylocystis</taxon>
    </lineage>
</organism>
<proteinExistence type="predicted"/>
<feature type="region of interest" description="Disordered" evidence="1">
    <location>
        <begin position="1"/>
        <end position="24"/>
    </location>
</feature>
<reference evidence="2 3" key="1">
    <citation type="submission" date="2018-08" db="EMBL/GenBank/DDBJ databases">
        <title>Genome sequence of Methylocystis hirsuta CSC1, a methanotroph able to accumulate PHAs.</title>
        <authorList>
            <person name="Bordel S."/>
            <person name="Rodriguez E."/>
            <person name="Gancedo J."/>
            <person name="Munoz R."/>
        </authorList>
    </citation>
    <scope>NUCLEOTIDE SEQUENCE [LARGE SCALE GENOMIC DNA]</scope>
    <source>
        <strain evidence="2 3">CSC1</strain>
    </source>
</reference>
<accession>A0A3M9XSV3</accession>
<dbReference type="EMBL" id="QWDD01000001">
    <property type="protein sequence ID" value="RNJ50935.1"/>
    <property type="molecule type" value="Genomic_DNA"/>
</dbReference>
<evidence type="ECO:0000313" key="2">
    <source>
        <dbReference type="EMBL" id="RNJ50935.1"/>
    </source>
</evidence>
<comment type="caution">
    <text evidence="2">The sequence shown here is derived from an EMBL/GenBank/DDBJ whole genome shotgun (WGS) entry which is preliminary data.</text>
</comment>
<gene>
    <name evidence="2" type="ORF">D1O30_16440</name>
</gene>
<sequence>MTESNADARGPASRSAQGAADKTRIVLSLPHQDTPTDPPIMARAGASLKATRYAGGLWPALTEAPPSVHAKACRLQRNAAHVSPEEYHA</sequence>
<dbReference type="Proteomes" id="UP000268623">
    <property type="component" value="Unassembled WGS sequence"/>
</dbReference>
<evidence type="ECO:0000313" key="3">
    <source>
        <dbReference type="Proteomes" id="UP000268623"/>
    </source>
</evidence>
<protein>
    <submittedName>
        <fullName evidence="2">Uncharacterized protein</fullName>
    </submittedName>
</protein>
<dbReference type="AlphaFoldDB" id="A0A3M9XSV3"/>